<dbReference type="InterPro" id="IPR036397">
    <property type="entry name" value="RNaseH_sf"/>
</dbReference>
<keyword evidence="3" id="KW-1185">Reference proteome</keyword>
<dbReference type="AlphaFoldDB" id="A0A2C6KIQ6"/>
<protein>
    <submittedName>
        <fullName evidence="2">Gag-pol polyprotein</fullName>
    </submittedName>
</protein>
<dbReference type="Proteomes" id="UP000221165">
    <property type="component" value="Unassembled WGS sequence"/>
</dbReference>
<comment type="caution">
    <text evidence="2">The sequence shown here is derived from an EMBL/GenBank/DDBJ whole genome shotgun (WGS) entry which is preliminary data.</text>
</comment>
<reference evidence="2 3" key="1">
    <citation type="journal article" date="2017" name="Int. J. Parasitol.">
        <title>The genome of the protozoan parasite Cystoisospora suis and a reverse vaccinology approach to identify vaccine candidates.</title>
        <authorList>
            <person name="Palmieri N."/>
            <person name="Shrestha A."/>
            <person name="Ruttkowski B."/>
            <person name="Beck T."/>
            <person name="Vogl C."/>
            <person name="Tomley F."/>
            <person name="Blake D.P."/>
            <person name="Joachim A."/>
        </authorList>
    </citation>
    <scope>NUCLEOTIDE SEQUENCE [LARGE SCALE GENOMIC DNA]</scope>
    <source>
        <strain evidence="2 3">Wien I</strain>
    </source>
</reference>
<feature type="domain" description="Integrase catalytic" evidence="1">
    <location>
        <begin position="1"/>
        <end position="72"/>
    </location>
</feature>
<evidence type="ECO:0000259" key="1">
    <source>
        <dbReference type="PROSITE" id="PS50994"/>
    </source>
</evidence>
<organism evidence="2 3">
    <name type="scientific">Cystoisospora suis</name>
    <dbReference type="NCBI Taxonomy" id="483139"/>
    <lineage>
        <taxon>Eukaryota</taxon>
        <taxon>Sar</taxon>
        <taxon>Alveolata</taxon>
        <taxon>Apicomplexa</taxon>
        <taxon>Conoidasida</taxon>
        <taxon>Coccidia</taxon>
        <taxon>Eucoccidiorida</taxon>
        <taxon>Eimeriorina</taxon>
        <taxon>Sarcocystidae</taxon>
        <taxon>Cystoisospora</taxon>
    </lineage>
</organism>
<accession>A0A2C6KIQ6</accession>
<dbReference type="PANTHER" id="PTHR35046:SF18">
    <property type="entry name" value="RNA-DIRECTED DNA POLYMERASE"/>
    <property type="match status" value="1"/>
</dbReference>
<evidence type="ECO:0000313" key="3">
    <source>
        <dbReference type="Proteomes" id="UP000221165"/>
    </source>
</evidence>
<dbReference type="GeneID" id="94433270"/>
<dbReference type="SUPFAM" id="SSF53098">
    <property type="entry name" value="Ribonuclease H-like"/>
    <property type="match status" value="1"/>
</dbReference>
<dbReference type="InterPro" id="IPR001584">
    <property type="entry name" value="Integrase_cat-core"/>
</dbReference>
<gene>
    <name evidence="2" type="ORF">CSUI_009951</name>
</gene>
<dbReference type="EMBL" id="MIGC01006395">
    <property type="protein sequence ID" value="PHJ16236.1"/>
    <property type="molecule type" value="Genomic_DNA"/>
</dbReference>
<sequence length="72" mass="8053">MDLIVGLPKTKEGWDAILTVVCRLTKMAHFIPTRQCASTEDVAKLLMREVVRLHGVPSAIVSDRDTRFTSEV</sequence>
<feature type="non-terminal residue" evidence="2">
    <location>
        <position position="72"/>
    </location>
</feature>
<proteinExistence type="predicted"/>
<evidence type="ECO:0000313" key="2">
    <source>
        <dbReference type="EMBL" id="PHJ16236.1"/>
    </source>
</evidence>
<dbReference type="PANTHER" id="PTHR35046">
    <property type="entry name" value="ZINC KNUCKLE (CCHC-TYPE) FAMILY PROTEIN"/>
    <property type="match status" value="1"/>
</dbReference>
<dbReference type="VEuPathDB" id="ToxoDB:CSUI_009951"/>
<name>A0A2C6KIQ6_9APIC</name>
<dbReference type="OrthoDB" id="2013610at2759"/>
<dbReference type="PROSITE" id="PS50994">
    <property type="entry name" value="INTEGRASE"/>
    <property type="match status" value="1"/>
</dbReference>
<dbReference type="RefSeq" id="XP_067917965.1">
    <property type="nucleotide sequence ID" value="XM_068070059.1"/>
</dbReference>
<dbReference type="GO" id="GO:0003676">
    <property type="term" value="F:nucleic acid binding"/>
    <property type="evidence" value="ECO:0007669"/>
    <property type="project" value="InterPro"/>
</dbReference>
<dbReference type="GO" id="GO:0015074">
    <property type="term" value="P:DNA integration"/>
    <property type="evidence" value="ECO:0007669"/>
    <property type="project" value="InterPro"/>
</dbReference>
<dbReference type="Gene3D" id="3.30.420.10">
    <property type="entry name" value="Ribonuclease H-like superfamily/Ribonuclease H"/>
    <property type="match status" value="1"/>
</dbReference>
<dbReference type="InterPro" id="IPR012337">
    <property type="entry name" value="RNaseH-like_sf"/>
</dbReference>